<gene>
    <name evidence="1" type="ORF">ACFFV7_14400</name>
</gene>
<sequence>MTATRRGRLAAGVALAGLALAGVTLFAVHQESARLDQELAAQVTLILERATPEEHQGHGHGFESRVVCAVEPFGMDPPDASSLVEVRRVYARHLCAIVGESRDWAMSVRASGPIAVRLGVPPRVEVPAAGPGYPERVRRLIPERYHDEAFAEFSDETAIDAARERFAHALDQR</sequence>
<reference evidence="1 2" key="1">
    <citation type="submission" date="2024-09" db="EMBL/GenBank/DDBJ databases">
        <authorList>
            <person name="Sun Q."/>
            <person name="Mori K."/>
        </authorList>
    </citation>
    <scope>NUCLEOTIDE SEQUENCE [LARGE SCALE GENOMIC DNA]</scope>
    <source>
        <strain evidence="1 2">CCM 3426</strain>
    </source>
</reference>
<dbReference type="EMBL" id="JBHMEI010000007">
    <property type="protein sequence ID" value="MFB9202386.1"/>
    <property type="molecule type" value="Genomic_DNA"/>
</dbReference>
<proteinExistence type="predicted"/>
<protein>
    <submittedName>
        <fullName evidence="1">Uncharacterized protein</fullName>
    </submittedName>
</protein>
<evidence type="ECO:0000313" key="1">
    <source>
        <dbReference type="EMBL" id="MFB9202386.1"/>
    </source>
</evidence>
<keyword evidence="2" id="KW-1185">Reference proteome</keyword>
<name>A0ABV5ICX5_9ACTN</name>
<comment type="caution">
    <text evidence="1">The sequence shown here is derived from an EMBL/GenBank/DDBJ whole genome shotgun (WGS) entry which is preliminary data.</text>
</comment>
<accession>A0ABV5ICX5</accession>
<dbReference type="Proteomes" id="UP001589647">
    <property type="component" value="Unassembled WGS sequence"/>
</dbReference>
<organism evidence="1 2">
    <name type="scientific">Nonomuraea spiralis</name>
    <dbReference type="NCBI Taxonomy" id="46182"/>
    <lineage>
        <taxon>Bacteria</taxon>
        <taxon>Bacillati</taxon>
        <taxon>Actinomycetota</taxon>
        <taxon>Actinomycetes</taxon>
        <taxon>Streptosporangiales</taxon>
        <taxon>Streptosporangiaceae</taxon>
        <taxon>Nonomuraea</taxon>
    </lineage>
</organism>
<dbReference type="RefSeq" id="WP_189651700.1">
    <property type="nucleotide sequence ID" value="NZ_BMRC01000021.1"/>
</dbReference>
<evidence type="ECO:0000313" key="2">
    <source>
        <dbReference type="Proteomes" id="UP001589647"/>
    </source>
</evidence>